<name>A0A1H1ZYR2_9BRAD</name>
<dbReference type="Gene3D" id="3.40.50.12780">
    <property type="entry name" value="N-terminal domain of ligase-like"/>
    <property type="match status" value="1"/>
</dbReference>
<dbReference type="Pfam" id="PF00501">
    <property type="entry name" value="AMP-binding"/>
    <property type="match status" value="1"/>
</dbReference>
<protein>
    <submittedName>
        <fullName evidence="3">Fatty-acyl-CoA synthase/long-chain acyl-CoA synthetase</fullName>
    </submittedName>
</protein>
<dbReference type="Proteomes" id="UP000243904">
    <property type="component" value="Chromosome I"/>
</dbReference>
<dbReference type="InterPro" id="IPR020845">
    <property type="entry name" value="AMP-binding_CS"/>
</dbReference>
<evidence type="ECO:0000313" key="3">
    <source>
        <dbReference type="EMBL" id="SDT38941.1"/>
    </source>
</evidence>
<dbReference type="GO" id="GO:0016405">
    <property type="term" value="F:CoA-ligase activity"/>
    <property type="evidence" value="ECO:0007669"/>
    <property type="project" value="TreeGrafter"/>
</dbReference>
<sequence length="514" mass="56884">MTHPSIHARTKPDKIAYQMAGSGKAITYRELDELSNQGAHLFRALGLKAGDHIAFLIENRLAFMEICWAAQRSGLYYTAISRYLTQDEIAYIVKDCGAKVVITSPKCAGQIKGLVTGAPGEPLFFMLDEPLPGFRSWDREAIAQLTTPIADEVAGYDMLYSSGTTGRPKGIKRQSENNPITLPNPFLRVLCADMCGMNADSIYLSPAPLYHAAPLRFNMMAIVLGGTSVIMESFDAEEFLKLVEKHGITQSQLVPTMFVRMLKLPDEVRMRYDVSSLKGAIHAAAPCPIDVKAKMIEWWGPILIEYYAGSEGNGVTVSTSQQWLDHRGTVGRAVVGKVKIANENDEEVPAGQIGTVYFADAPVFSYHNDPDKTKRAYNTKGWSTLGDVGYLDDEGFLYLTDRKSYMIISGGVNIYPQETEDVLITHPGVADVAVFGVPNEEMGEEVKAVVQPHDMARAGKELEAELMVFCRKHLSPIKCPRSIDFEAELPRTPTGKLVKRHLRDRYWPKTAVKG</sequence>
<dbReference type="PROSITE" id="PS00455">
    <property type="entry name" value="AMP_BINDING"/>
    <property type="match status" value="1"/>
</dbReference>
<accession>A0A1H1ZYR2</accession>
<gene>
    <name evidence="3" type="ORF">SAMN05444158_5772</name>
</gene>
<dbReference type="CDD" id="cd05929">
    <property type="entry name" value="BACL_like"/>
    <property type="match status" value="1"/>
</dbReference>
<dbReference type="InterPro" id="IPR025110">
    <property type="entry name" value="AMP-bd_C"/>
</dbReference>
<evidence type="ECO:0000259" key="2">
    <source>
        <dbReference type="Pfam" id="PF13193"/>
    </source>
</evidence>
<proteinExistence type="predicted"/>
<keyword evidence="4" id="KW-1185">Reference proteome</keyword>
<dbReference type="InterPro" id="IPR045851">
    <property type="entry name" value="AMP-bd_C_sf"/>
</dbReference>
<feature type="domain" description="AMP-binding enzyme C-terminal" evidence="2">
    <location>
        <begin position="418"/>
        <end position="496"/>
    </location>
</feature>
<dbReference type="AlphaFoldDB" id="A0A1H1ZYR2"/>
<dbReference type="Gene3D" id="3.30.300.30">
    <property type="match status" value="1"/>
</dbReference>
<dbReference type="EMBL" id="LT629750">
    <property type="protein sequence ID" value="SDT38941.1"/>
    <property type="molecule type" value="Genomic_DNA"/>
</dbReference>
<dbReference type="Pfam" id="PF13193">
    <property type="entry name" value="AMP-binding_C"/>
    <property type="match status" value="1"/>
</dbReference>
<dbReference type="RefSeq" id="WP_100385482.1">
    <property type="nucleotide sequence ID" value="NZ_LT629750.1"/>
</dbReference>
<dbReference type="InterPro" id="IPR042099">
    <property type="entry name" value="ANL_N_sf"/>
</dbReference>
<dbReference type="PANTHER" id="PTHR24096:SF323">
    <property type="entry name" value="BLR3536 PROTEIN"/>
    <property type="match status" value="1"/>
</dbReference>
<evidence type="ECO:0000313" key="4">
    <source>
        <dbReference type="Proteomes" id="UP000243904"/>
    </source>
</evidence>
<evidence type="ECO:0000259" key="1">
    <source>
        <dbReference type="Pfam" id="PF00501"/>
    </source>
</evidence>
<feature type="domain" description="AMP-dependent synthetase/ligase" evidence="1">
    <location>
        <begin position="7"/>
        <end position="363"/>
    </location>
</feature>
<organism evidence="3 4">
    <name type="scientific">Bradyrhizobium canariense</name>
    <dbReference type="NCBI Taxonomy" id="255045"/>
    <lineage>
        <taxon>Bacteria</taxon>
        <taxon>Pseudomonadati</taxon>
        <taxon>Pseudomonadota</taxon>
        <taxon>Alphaproteobacteria</taxon>
        <taxon>Hyphomicrobiales</taxon>
        <taxon>Nitrobacteraceae</taxon>
        <taxon>Bradyrhizobium</taxon>
    </lineage>
</organism>
<dbReference type="PANTHER" id="PTHR24096">
    <property type="entry name" value="LONG-CHAIN-FATTY-ACID--COA LIGASE"/>
    <property type="match status" value="1"/>
</dbReference>
<reference evidence="4" key="1">
    <citation type="submission" date="2016-10" db="EMBL/GenBank/DDBJ databases">
        <authorList>
            <person name="Varghese N."/>
            <person name="Submissions S."/>
        </authorList>
    </citation>
    <scope>NUCLEOTIDE SEQUENCE [LARGE SCALE GENOMIC DNA]</scope>
    <source>
        <strain evidence="4">GAS369</strain>
    </source>
</reference>
<dbReference type="SUPFAM" id="SSF56801">
    <property type="entry name" value="Acetyl-CoA synthetase-like"/>
    <property type="match status" value="1"/>
</dbReference>
<dbReference type="InterPro" id="IPR000873">
    <property type="entry name" value="AMP-dep_synth/lig_dom"/>
</dbReference>